<evidence type="ECO:0000313" key="14">
    <source>
        <dbReference type="Proteomes" id="UP000593567"/>
    </source>
</evidence>
<evidence type="ECO:0000313" key="13">
    <source>
        <dbReference type="EMBL" id="KAF6027788.1"/>
    </source>
</evidence>
<dbReference type="PROSITE" id="PS51030">
    <property type="entry name" value="NUCLEAR_REC_DBD_2"/>
    <property type="match status" value="1"/>
</dbReference>
<comment type="subcellular location">
    <subcellularLocation>
        <location evidence="1">Nucleus</location>
    </subcellularLocation>
</comment>
<feature type="region of interest" description="Disordered" evidence="11">
    <location>
        <begin position="325"/>
        <end position="389"/>
    </location>
</feature>
<keyword evidence="5" id="KW-0862">Zinc</keyword>
<dbReference type="FunFam" id="3.30.50.10:FF:000030">
    <property type="entry name" value="Nuclear Hormone Receptor family"/>
    <property type="match status" value="1"/>
</dbReference>
<comment type="similarity">
    <text evidence="2">Belongs to the nuclear hormone receptor family.</text>
</comment>
<dbReference type="SMART" id="SM00399">
    <property type="entry name" value="ZnF_C4"/>
    <property type="match status" value="1"/>
</dbReference>
<proteinExistence type="inferred from homology"/>
<dbReference type="Proteomes" id="UP000593567">
    <property type="component" value="Unassembled WGS sequence"/>
</dbReference>
<keyword evidence="8" id="KW-0804">Transcription</keyword>
<evidence type="ECO:0000256" key="10">
    <source>
        <dbReference type="ARBA" id="ARBA00023242"/>
    </source>
</evidence>
<dbReference type="GO" id="GO:0000978">
    <property type="term" value="F:RNA polymerase II cis-regulatory region sequence-specific DNA binding"/>
    <property type="evidence" value="ECO:0007669"/>
    <property type="project" value="TreeGrafter"/>
</dbReference>
<keyword evidence="6" id="KW-0805">Transcription regulation</keyword>
<dbReference type="CDD" id="cd06916">
    <property type="entry name" value="NR_DBD_like"/>
    <property type="match status" value="1"/>
</dbReference>
<evidence type="ECO:0000256" key="9">
    <source>
        <dbReference type="ARBA" id="ARBA00023170"/>
    </source>
</evidence>
<evidence type="ECO:0000256" key="4">
    <source>
        <dbReference type="ARBA" id="ARBA00022771"/>
    </source>
</evidence>
<dbReference type="Gene3D" id="3.30.50.10">
    <property type="entry name" value="Erythroid Transcription Factor GATA-1, subunit A"/>
    <property type="match status" value="1"/>
</dbReference>
<dbReference type="PANTHER" id="PTHR45805">
    <property type="entry name" value="NUCLEAR HORMONE RECEPTOR HR3-RELATED"/>
    <property type="match status" value="1"/>
</dbReference>
<feature type="domain" description="Nuclear receptor" evidence="12">
    <location>
        <begin position="26"/>
        <end position="101"/>
    </location>
</feature>
<dbReference type="AlphaFoldDB" id="A0A7J7JQR8"/>
<dbReference type="Gene3D" id="1.10.565.10">
    <property type="entry name" value="Retinoid X Receptor"/>
    <property type="match status" value="1"/>
</dbReference>
<dbReference type="InterPro" id="IPR035500">
    <property type="entry name" value="NHR-like_dom_sf"/>
</dbReference>
<reference evidence="13" key="1">
    <citation type="submission" date="2020-06" db="EMBL/GenBank/DDBJ databases">
        <title>Draft genome of Bugula neritina, a colonial animal packing powerful symbionts and potential medicines.</title>
        <authorList>
            <person name="Rayko M."/>
        </authorList>
    </citation>
    <scope>NUCLEOTIDE SEQUENCE [LARGE SCALE GENOMIC DNA]</scope>
    <source>
        <strain evidence="13">Kwan_BN1</strain>
    </source>
</reference>
<evidence type="ECO:0000256" key="8">
    <source>
        <dbReference type="ARBA" id="ARBA00023163"/>
    </source>
</evidence>
<dbReference type="SUPFAM" id="SSF48508">
    <property type="entry name" value="Nuclear receptor ligand-binding domain"/>
    <property type="match status" value="1"/>
</dbReference>
<dbReference type="SUPFAM" id="SSF57716">
    <property type="entry name" value="Glucocorticoid receptor-like (DNA-binding domain)"/>
    <property type="match status" value="1"/>
</dbReference>
<feature type="compositionally biased region" description="Polar residues" evidence="11">
    <location>
        <begin position="366"/>
        <end position="381"/>
    </location>
</feature>
<accession>A0A7J7JQR8</accession>
<name>A0A7J7JQR8_BUGNE</name>
<dbReference type="GO" id="GO:0004879">
    <property type="term" value="F:nuclear receptor activity"/>
    <property type="evidence" value="ECO:0007669"/>
    <property type="project" value="TreeGrafter"/>
</dbReference>
<dbReference type="GO" id="GO:0008270">
    <property type="term" value="F:zinc ion binding"/>
    <property type="evidence" value="ECO:0007669"/>
    <property type="project" value="UniProtKB-KW"/>
</dbReference>
<dbReference type="PANTHER" id="PTHR45805:SF2">
    <property type="entry name" value="NUCLEAR HORMONE RECEPTOR HR3-RELATED"/>
    <property type="match status" value="1"/>
</dbReference>
<evidence type="ECO:0000256" key="2">
    <source>
        <dbReference type="ARBA" id="ARBA00005993"/>
    </source>
</evidence>
<dbReference type="OrthoDB" id="5771769at2759"/>
<dbReference type="PRINTS" id="PR00047">
    <property type="entry name" value="STROIDFINGER"/>
</dbReference>
<dbReference type="PROSITE" id="PS00031">
    <property type="entry name" value="NUCLEAR_REC_DBD_1"/>
    <property type="match status" value="1"/>
</dbReference>
<protein>
    <recommendedName>
        <fullName evidence="12">Nuclear receptor domain-containing protein</fullName>
    </recommendedName>
</protein>
<keyword evidence="14" id="KW-1185">Reference proteome</keyword>
<keyword evidence="3" id="KW-0479">Metal-binding</keyword>
<evidence type="ECO:0000256" key="7">
    <source>
        <dbReference type="ARBA" id="ARBA00023125"/>
    </source>
</evidence>
<evidence type="ECO:0000256" key="5">
    <source>
        <dbReference type="ARBA" id="ARBA00022833"/>
    </source>
</evidence>
<keyword evidence="7" id="KW-0238">DNA-binding</keyword>
<organism evidence="13 14">
    <name type="scientific">Bugula neritina</name>
    <name type="common">Brown bryozoan</name>
    <name type="synonym">Sertularia neritina</name>
    <dbReference type="NCBI Taxonomy" id="10212"/>
    <lineage>
        <taxon>Eukaryota</taxon>
        <taxon>Metazoa</taxon>
        <taxon>Spiralia</taxon>
        <taxon>Lophotrochozoa</taxon>
        <taxon>Bryozoa</taxon>
        <taxon>Gymnolaemata</taxon>
        <taxon>Cheilostomatida</taxon>
        <taxon>Flustrina</taxon>
        <taxon>Buguloidea</taxon>
        <taxon>Bugulidae</taxon>
        <taxon>Bugula</taxon>
    </lineage>
</organism>
<sequence length="642" mass="72371">MNEEQGLHQMVLFLLTMPQGAIPFPFGKCLVCGAQATGKHYGANTCEGCKGFFKRSLPKFGKYKCLNNDKCSIDPENRIKCKLCRFNRCLELGMSMDAIKMGRIPKVQRQKALEENRSEAKQTASDAAVNEEVIGPPPLKLLKTCNNRVSAGSHCSPVHSQRQFQEVLQGGRERHIAEAYHCNPGYNMASSQQNNYEMGQVLEEIMAMNESIEMAPPTLSILPTISDSSTSIHNMMPALPALKSSYADLDWYSMASSKHLQPLQPVDPGDPVYSSGSYLVHKMNYGAKYPDKHKLAGNRHDLCLSTLNTYQSPAVQTCQSNTLSYGSNTKDSSEFHSHSPSVTAASRCKGSSSQCNSQNSTQLLNTQNVNSLDTTPSSNQLLYEDIPPPHHYNPNFHDIHSDYGSSDDVRNEFESFDRLRNSEQTLNNLVKSVAKVYWDVTSNVRRGVNIMEEMIATGSTDRMIPLRQENLSTVWKYLMESVGVYNDLMLKFCLKCPLLKKVSAEDTKILIQHSYLPLWLIWNSPLFKNGQTYLPFCNEYVYTREWMEKILPPDFVTYLYEYTRRQNAARFNVPGLKDPAAISHIHQQFKVALAHEISSTRLNSKEMLSEVPQLLTHLETAVAKQNIILSFNDQNPPDISFD</sequence>
<keyword evidence="4" id="KW-0863">Zinc-finger</keyword>
<comment type="caution">
    <text evidence="13">The sequence shown here is derived from an EMBL/GenBank/DDBJ whole genome shotgun (WGS) entry which is preliminary data.</text>
</comment>
<evidence type="ECO:0000259" key="12">
    <source>
        <dbReference type="PROSITE" id="PS51030"/>
    </source>
</evidence>
<dbReference type="EMBL" id="VXIV02002024">
    <property type="protein sequence ID" value="KAF6027788.1"/>
    <property type="molecule type" value="Genomic_DNA"/>
</dbReference>
<gene>
    <name evidence="13" type="ORF">EB796_013908</name>
</gene>
<dbReference type="Pfam" id="PF00105">
    <property type="entry name" value="zf-C4"/>
    <property type="match status" value="1"/>
</dbReference>
<dbReference type="InterPro" id="IPR001628">
    <property type="entry name" value="Znf_hrmn_rcpt"/>
</dbReference>
<evidence type="ECO:0000256" key="6">
    <source>
        <dbReference type="ARBA" id="ARBA00023015"/>
    </source>
</evidence>
<evidence type="ECO:0000256" key="3">
    <source>
        <dbReference type="ARBA" id="ARBA00022723"/>
    </source>
</evidence>
<dbReference type="GO" id="GO:0005634">
    <property type="term" value="C:nucleus"/>
    <property type="evidence" value="ECO:0007669"/>
    <property type="project" value="UniProtKB-SubCell"/>
</dbReference>
<keyword evidence="10" id="KW-0539">Nucleus</keyword>
<evidence type="ECO:0000256" key="1">
    <source>
        <dbReference type="ARBA" id="ARBA00004123"/>
    </source>
</evidence>
<feature type="compositionally biased region" description="Low complexity" evidence="11">
    <location>
        <begin position="351"/>
        <end position="365"/>
    </location>
</feature>
<evidence type="ECO:0000256" key="11">
    <source>
        <dbReference type="SAM" id="MobiDB-lite"/>
    </source>
</evidence>
<dbReference type="InterPro" id="IPR013088">
    <property type="entry name" value="Znf_NHR/GATA"/>
</dbReference>
<keyword evidence="9" id="KW-0675">Receptor</keyword>